<reference evidence="3 4" key="2">
    <citation type="submission" date="2020-03" db="EMBL/GenBank/DDBJ databases">
        <title>Complete Genome Sequence of Halomonas meridiana strain Eplume2, isolated from hydrothermal-plume in the north east Pacific Ocean.</title>
        <authorList>
            <person name="Kurihara Y."/>
            <person name="Kawai S."/>
            <person name="Sakai A."/>
            <person name="Galipon J."/>
            <person name="Arakawa K."/>
        </authorList>
    </citation>
    <scope>NUCLEOTIDE SEQUENCE [LARGE SCALE GENOMIC DNA]</scope>
    <source>
        <strain evidence="3 4">Eplume2</strain>
    </source>
</reference>
<evidence type="ECO:0008006" key="6">
    <source>
        <dbReference type="Google" id="ProtNLM"/>
    </source>
</evidence>
<sequence length="59" mass="6490">MTFLVPVSALLWGYVLLEETLSLQVIAGMVITLLGTAIATKMLRFRPSGALRRPLPPHE</sequence>
<keyword evidence="1" id="KW-0812">Transmembrane</keyword>
<protein>
    <recommendedName>
        <fullName evidence="6">EamA domain-containing protein</fullName>
    </recommendedName>
</protein>
<name>A0A6F8SSK4_9GAMM</name>
<dbReference type="InterPro" id="IPR037185">
    <property type="entry name" value="EmrE-like"/>
</dbReference>
<evidence type="ECO:0000313" key="4">
    <source>
        <dbReference type="Proteomes" id="UP000501053"/>
    </source>
</evidence>
<accession>A0A6F8SSK4</accession>
<evidence type="ECO:0000313" key="2">
    <source>
        <dbReference type="EMBL" id="BCA91188.1"/>
    </source>
</evidence>
<dbReference type="SUPFAM" id="SSF103481">
    <property type="entry name" value="Multidrug resistance efflux transporter EmrE"/>
    <property type="match status" value="1"/>
</dbReference>
<keyword evidence="1" id="KW-0472">Membrane</keyword>
<proteinExistence type="predicted"/>
<dbReference type="Proteomes" id="UP000503197">
    <property type="component" value="Chromosome"/>
</dbReference>
<reference evidence="2 5" key="1">
    <citation type="submission" date="2020-02" db="EMBL/GenBank/DDBJ databases">
        <title>Complete Genome Sequence of Halomonas meridiana strain BAA-801, Isolated from Deep Sea Thermal Vent.</title>
        <authorList>
            <person name="Takahashi Y."/>
            <person name="Takahashi H."/>
            <person name="Galipon J."/>
            <person name="Arakawa K."/>
        </authorList>
    </citation>
    <scope>NUCLEOTIDE SEQUENCE [LARGE SCALE GENOMIC DNA]</scope>
    <source>
        <strain evidence="2 5">Slthf1</strain>
    </source>
</reference>
<organism evidence="2 5">
    <name type="scientific">Vreelandella aquamarina</name>
    <dbReference type="NCBI Taxonomy" id="77097"/>
    <lineage>
        <taxon>Bacteria</taxon>
        <taxon>Pseudomonadati</taxon>
        <taxon>Pseudomonadota</taxon>
        <taxon>Gammaproteobacteria</taxon>
        <taxon>Oceanospirillales</taxon>
        <taxon>Halomonadaceae</taxon>
        <taxon>Vreelandella</taxon>
    </lineage>
</organism>
<evidence type="ECO:0000313" key="5">
    <source>
        <dbReference type="Proteomes" id="UP000503197"/>
    </source>
</evidence>
<dbReference type="EMBL" id="AP022869">
    <property type="protein sequence ID" value="BCB73223.1"/>
    <property type="molecule type" value="Genomic_DNA"/>
</dbReference>
<gene>
    <name evidence="3" type="ORF">HMEPL2_35740</name>
    <name evidence="2" type="ORF">HMSLTHF_09630</name>
</gene>
<feature type="transmembrane region" description="Helical" evidence="1">
    <location>
        <begin position="20"/>
        <end position="43"/>
    </location>
</feature>
<keyword evidence="4" id="KW-1185">Reference proteome</keyword>
<dbReference type="Proteomes" id="UP000501053">
    <property type="component" value="Chromosome"/>
</dbReference>
<keyword evidence="1" id="KW-1133">Transmembrane helix</keyword>
<dbReference type="EMBL" id="AP022821">
    <property type="protein sequence ID" value="BCA91188.1"/>
    <property type="molecule type" value="Genomic_DNA"/>
</dbReference>
<evidence type="ECO:0000256" key="1">
    <source>
        <dbReference type="SAM" id="Phobius"/>
    </source>
</evidence>
<evidence type="ECO:0000313" key="3">
    <source>
        <dbReference type="EMBL" id="BCB73223.1"/>
    </source>
</evidence>
<dbReference type="AlphaFoldDB" id="A0A6F8SSK4"/>